<comment type="caution">
    <text evidence="1">The sequence shown here is derived from an EMBL/GenBank/DDBJ whole genome shotgun (WGS) entry which is preliminary data.</text>
</comment>
<organism evidence="1 2">
    <name type="scientific">Trichogramma kaykai</name>
    <dbReference type="NCBI Taxonomy" id="54128"/>
    <lineage>
        <taxon>Eukaryota</taxon>
        <taxon>Metazoa</taxon>
        <taxon>Ecdysozoa</taxon>
        <taxon>Arthropoda</taxon>
        <taxon>Hexapoda</taxon>
        <taxon>Insecta</taxon>
        <taxon>Pterygota</taxon>
        <taxon>Neoptera</taxon>
        <taxon>Endopterygota</taxon>
        <taxon>Hymenoptera</taxon>
        <taxon>Apocrita</taxon>
        <taxon>Proctotrupomorpha</taxon>
        <taxon>Chalcidoidea</taxon>
        <taxon>Trichogrammatidae</taxon>
        <taxon>Trichogramma</taxon>
    </lineage>
</organism>
<reference evidence="1 2" key="1">
    <citation type="journal article" date="2024" name="bioRxiv">
        <title>A reference genome for Trichogramma kaykai: A tiny desert-dwelling parasitoid wasp with competing sex-ratio distorters.</title>
        <authorList>
            <person name="Culotta J."/>
            <person name="Lindsey A.R."/>
        </authorList>
    </citation>
    <scope>NUCLEOTIDE SEQUENCE [LARGE SCALE GENOMIC DNA]</scope>
    <source>
        <strain evidence="1 2">KSX58</strain>
    </source>
</reference>
<dbReference type="EMBL" id="JBJJXI010000056">
    <property type="protein sequence ID" value="KAL3399322.1"/>
    <property type="molecule type" value="Genomic_DNA"/>
</dbReference>
<dbReference type="Proteomes" id="UP001627154">
    <property type="component" value="Unassembled WGS sequence"/>
</dbReference>
<accession>A0ABD2X1U6</accession>
<evidence type="ECO:0000313" key="1">
    <source>
        <dbReference type="EMBL" id="KAL3399322.1"/>
    </source>
</evidence>
<dbReference type="AlphaFoldDB" id="A0ABD2X1U6"/>
<evidence type="ECO:0000313" key="2">
    <source>
        <dbReference type="Proteomes" id="UP001627154"/>
    </source>
</evidence>
<sequence>MELSTLLLDPIDDSFLFLGIVRIFFEISYTVRLDREEYYKIRVYVSIAPLLDRFHLSKYCRVEIVNPAARRSIRVYHGKDVEPRLLAATRGPAWLKGPLYTLGR</sequence>
<gene>
    <name evidence="1" type="ORF">TKK_007188</name>
</gene>
<proteinExistence type="predicted"/>
<keyword evidence="2" id="KW-1185">Reference proteome</keyword>
<name>A0ABD2X1U6_9HYME</name>
<protein>
    <submittedName>
        <fullName evidence="1">Uncharacterized protein</fullName>
    </submittedName>
</protein>